<comment type="similarity">
    <text evidence="1">Belongs to the YciI family.</text>
</comment>
<dbReference type="STRING" id="1675527.AIOL_001270"/>
<evidence type="ECO:0000259" key="2">
    <source>
        <dbReference type="Pfam" id="PF03795"/>
    </source>
</evidence>
<dbReference type="Pfam" id="PF03795">
    <property type="entry name" value="YCII"/>
    <property type="match status" value="1"/>
</dbReference>
<evidence type="ECO:0000313" key="4">
    <source>
        <dbReference type="Proteomes" id="UP000037178"/>
    </source>
</evidence>
<dbReference type="Proteomes" id="UP000037178">
    <property type="component" value="Unassembled WGS sequence"/>
</dbReference>
<accession>A0A0J9GS62</accession>
<dbReference type="SUPFAM" id="SSF54909">
    <property type="entry name" value="Dimeric alpha+beta barrel"/>
    <property type="match status" value="1"/>
</dbReference>
<dbReference type="PATRIC" id="fig|1675527.3.peg.1352"/>
<dbReference type="Gene3D" id="3.30.70.1060">
    <property type="entry name" value="Dimeric alpha+beta barrel"/>
    <property type="match status" value="1"/>
</dbReference>
<gene>
    <name evidence="3" type="ORF">AIOL_001270</name>
</gene>
<comment type="caution">
    <text evidence="3">The sequence shown here is derived from an EMBL/GenBank/DDBJ whole genome shotgun (WGS) entry which is preliminary data.</text>
</comment>
<dbReference type="AlphaFoldDB" id="A0A0J9GS62"/>
<proteinExistence type="inferred from homology"/>
<dbReference type="RefSeq" id="WP_049642222.1">
    <property type="nucleotide sequence ID" value="NZ_LFTY01000002.1"/>
</dbReference>
<reference evidence="3 4" key="1">
    <citation type="submission" date="2015-06" db="EMBL/GenBank/DDBJ databases">
        <title>Draft genome sequence of an Alphaproteobacteria species associated to the Mediterranean sponge Oscarella lobularis.</title>
        <authorList>
            <person name="Jourda C."/>
            <person name="Santini S."/>
            <person name="Claverie J.-M."/>
        </authorList>
    </citation>
    <scope>NUCLEOTIDE SEQUENCE [LARGE SCALE GENOMIC DNA]</scope>
    <source>
        <strain evidence="3">IGS</strain>
    </source>
</reference>
<name>A0A0J9GS62_9RHOB</name>
<feature type="domain" description="YCII-related" evidence="2">
    <location>
        <begin position="29"/>
        <end position="99"/>
    </location>
</feature>
<evidence type="ECO:0000256" key="1">
    <source>
        <dbReference type="ARBA" id="ARBA00007689"/>
    </source>
</evidence>
<dbReference type="InterPro" id="IPR005545">
    <property type="entry name" value="YCII"/>
</dbReference>
<protein>
    <recommendedName>
        <fullName evidence="2">YCII-related domain-containing protein</fullName>
    </recommendedName>
</protein>
<dbReference type="PANTHER" id="PTHR37828:SF1">
    <property type="entry name" value="YCII-RELATED DOMAIN-CONTAINING PROTEIN"/>
    <property type="match status" value="1"/>
</dbReference>
<evidence type="ECO:0000313" key="3">
    <source>
        <dbReference type="EMBL" id="KMW56318.1"/>
    </source>
</evidence>
<dbReference type="OrthoDB" id="5523400at2"/>
<dbReference type="InterPro" id="IPR011008">
    <property type="entry name" value="Dimeric_a/b-barrel"/>
</dbReference>
<keyword evidence="4" id="KW-1185">Reference proteome</keyword>
<dbReference type="PANTHER" id="PTHR37828">
    <property type="entry name" value="GSR2449 PROTEIN"/>
    <property type="match status" value="1"/>
</dbReference>
<organism evidence="3 4">
    <name type="scientific">Candidatus Rhodobacter oscarellae</name>
    <dbReference type="NCBI Taxonomy" id="1675527"/>
    <lineage>
        <taxon>Bacteria</taxon>
        <taxon>Pseudomonadati</taxon>
        <taxon>Pseudomonadota</taxon>
        <taxon>Alphaproteobacteria</taxon>
        <taxon>Rhodobacterales</taxon>
        <taxon>Rhodobacter group</taxon>
        <taxon>Rhodobacter</taxon>
    </lineage>
</organism>
<sequence length="127" mass="13697">MPSWADYKAHAKERGALAFEAYVAVSTPAKPPEEVAQVLPDHLAYLQQLERDGALMFAGPLSDETGEKMEAMGMLILRAASLEEARALAEGDPMHMTGARSFVLRRWLINEGSLNVGLGLSTGAITL</sequence>
<dbReference type="EMBL" id="LFTY01000002">
    <property type="protein sequence ID" value="KMW56318.1"/>
    <property type="molecule type" value="Genomic_DNA"/>
</dbReference>